<dbReference type="EMBL" id="SMLK01000001">
    <property type="protein sequence ID" value="TFZ09035.1"/>
    <property type="molecule type" value="Genomic_DNA"/>
</dbReference>
<comment type="caution">
    <text evidence="2">The sequence shown here is derived from an EMBL/GenBank/DDBJ whole genome shotgun (WGS) entry which is preliminary data.</text>
</comment>
<evidence type="ECO:0000313" key="3">
    <source>
        <dbReference type="Proteomes" id="UP000297839"/>
    </source>
</evidence>
<dbReference type="AlphaFoldDB" id="A0A4Z0CEU5"/>
<evidence type="ECO:0000313" key="2">
    <source>
        <dbReference type="EMBL" id="TFZ09035.1"/>
    </source>
</evidence>
<reference evidence="2 3" key="1">
    <citation type="submission" date="2019-03" db="EMBL/GenBank/DDBJ databases">
        <title>Ramlibacter sp. 18x22-1, whole genome shotgun sequence.</title>
        <authorList>
            <person name="Zhang X."/>
            <person name="Feng G."/>
            <person name="Zhu H."/>
        </authorList>
    </citation>
    <scope>NUCLEOTIDE SEQUENCE [LARGE SCALE GENOMIC DNA]</scope>
    <source>
        <strain evidence="2 3">18x22-1</strain>
    </source>
</reference>
<dbReference type="OrthoDB" id="277577at2"/>
<proteinExistence type="predicted"/>
<protein>
    <submittedName>
        <fullName evidence="2">DUF4154 domain-containing protein</fullName>
    </submittedName>
</protein>
<dbReference type="Proteomes" id="UP000297839">
    <property type="component" value="Unassembled WGS sequence"/>
</dbReference>
<accession>A0A4Z0CEU5</accession>
<feature type="region of interest" description="Disordered" evidence="1">
    <location>
        <begin position="112"/>
        <end position="141"/>
    </location>
</feature>
<feature type="region of interest" description="Disordered" evidence="1">
    <location>
        <begin position="227"/>
        <end position="253"/>
    </location>
</feature>
<name>A0A4Z0CEU5_9BURK</name>
<organism evidence="2 3">
    <name type="scientific">Ramlibacter humi</name>
    <dbReference type="NCBI Taxonomy" id="2530451"/>
    <lineage>
        <taxon>Bacteria</taxon>
        <taxon>Pseudomonadati</taxon>
        <taxon>Pseudomonadota</taxon>
        <taxon>Betaproteobacteria</taxon>
        <taxon>Burkholderiales</taxon>
        <taxon>Comamonadaceae</taxon>
        <taxon>Ramlibacter</taxon>
    </lineage>
</organism>
<dbReference type="InterPro" id="IPR025293">
    <property type="entry name" value="YfiR/HmsC-like"/>
</dbReference>
<feature type="compositionally biased region" description="Low complexity" evidence="1">
    <location>
        <begin position="112"/>
        <end position="122"/>
    </location>
</feature>
<sequence>MAARGQAAGHGRREAGAQLVHRHRGPAQPARGLAALAAGHHLGGGVARGARAGAHRPRLLLHLGWNTGHRGRTELRVGNRERVRDRPSRAIGRGRHRIGDALPAGLPRLARGRARPAAAADGGEPGAGPGGRPGSLGPVAGQRCMAPFRRLPGPAQEPALQRGPEPGDTFVPRPGQRRALAGLAALQPQHRLAHGIRHHGAPRGRAHRPARGGLHLRRCAPRLPGVAGAQAVDPRHQPAGPPPRRVLRRQRDPPHRLPAGILAAVIPVPMPTRRRTLVLLAAACAGPAAWAQGAARESAVKAAFLYKFGAFVEWPAGTFAKPDDPLVIAVLASEAIAADLEQIVASRPAEGRPVAVRRVREGEPLAGAHVLMVGGSREGRLREAAAAAPGPVLVVAERDDALRSGAVLNFVTDGGRVRFTASLPAAEQRNLRLSARLLAVAQTVEGRAR</sequence>
<feature type="region of interest" description="Disordered" evidence="1">
    <location>
        <begin position="152"/>
        <end position="171"/>
    </location>
</feature>
<feature type="compositionally biased region" description="Gly residues" evidence="1">
    <location>
        <begin position="123"/>
        <end position="134"/>
    </location>
</feature>
<keyword evidence="3" id="KW-1185">Reference proteome</keyword>
<gene>
    <name evidence="2" type="ORF">EZ216_05390</name>
</gene>
<evidence type="ECO:0000256" key="1">
    <source>
        <dbReference type="SAM" id="MobiDB-lite"/>
    </source>
</evidence>
<dbReference type="Pfam" id="PF13689">
    <property type="entry name" value="DUF4154"/>
    <property type="match status" value="1"/>
</dbReference>